<proteinExistence type="predicted"/>
<gene>
    <name evidence="1" type="ORF">Sipo8835_15665</name>
</gene>
<comment type="caution">
    <text evidence="1">The sequence shown here is derived from an EMBL/GenBank/DDBJ whole genome shotgun (WGS) entry which is preliminary data.</text>
</comment>
<evidence type="ECO:0000313" key="1">
    <source>
        <dbReference type="EMBL" id="TQE34186.1"/>
    </source>
</evidence>
<sequence length="106" mass="11059">MPDGVRGALVHNVSATLAGTFQISWLAADRAGPVPPGRIMLSWSPTIEGTMDVTAYLGLPGAEVLLATWPGLSGDWGHTVRPTVVEVMGLHSALTLATVVLELLSD</sequence>
<protein>
    <recommendedName>
        <fullName evidence="3">Esterase</fullName>
    </recommendedName>
</protein>
<dbReference type="Proteomes" id="UP000318720">
    <property type="component" value="Unassembled WGS sequence"/>
</dbReference>
<organism evidence="1 2">
    <name type="scientific">Streptomyces ipomoeae</name>
    <dbReference type="NCBI Taxonomy" id="103232"/>
    <lineage>
        <taxon>Bacteria</taxon>
        <taxon>Bacillati</taxon>
        <taxon>Actinomycetota</taxon>
        <taxon>Actinomycetes</taxon>
        <taxon>Kitasatosporales</taxon>
        <taxon>Streptomycetaceae</taxon>
        <taxon>Streptomyces</taxon>
    </lineage>
</organism>
<evidence type="ECO:0008006" key="3">
    <source>
        <dbReference type="Google" id="ProtNLM"/>
    </source>
</evidence>
<dbReference type="RefSeq" id="WP_141582509.1">
    <property type="nucleotide sequence ID" value="NZ_SPAZ01000136.1"/>
</dbReference>
<evidence type="ECO:0000313" key="2">
    <source>
        <dbReference type="Proteomes" id="UP000318720"/>
    </source>
</evidence>
<dbReference type="EMBL" id="SPAZ01000136">
    <property type="protein sequence ID" value="TQE34186.1"/>
    <property type="molecule type" value="Genomic_DNA"/>
</dbReference>
<name>A0AAE8W2F0_9ACTN</name>
<accession>A0AAE8W2F0</accession>
<dbReference type="AlphaFoldDB" id="A0AAE8W2F0"/>
<reference evidence="1 2" key="1">
    <citation type="submission" date="2019-03" db="EMBL/GenBank/DDBJ databases">
        <title>Comparative genomic analyses of the sweetpotato soil rot pathogen, Streptomyces ipomoeae.</title>
        <authorList>
            <person name="Ruschel Soares N."/>
            <person name="Badger J.H."/>
            <person name="Huguet-Tapia J.C."/>
            <person name="Clark C.A."/>
            <person name="Pettis G.S."/>
        </authorList>
    </citation>
    <scope>NUCLEOTIDE SEQUENCE [LARGE SCALE GENOMIC DNA]</scope>
    <source>
        <strain evidence="1 2">88-35</strain>
    </source>
</reference>